<reference evidence="4 5" key="1">
    <citation type="journal article" date="2010" name="Stand. Genomic Sci.">
        <title>Complete genome sequence of Methanoplanus petrolearius type strain (SEBR 4847).</title>
        <authorList>
            <person name="Brambilla E."/>
            <person name="Djao O.D."/>
            <person name="Daligault H."/>
            <person name="Lapidus A."/>
            <person name="Lucas S."/>
            <person name="Hammon N."/>
            <person name="Nolan M."/>
            <person name="Tice H."/>
            <person name="Cheng J.F."/>
            <person name="Han C."/>
            <person name="Tapia R."/>
            <person name="Goodwin L."/>
            <person name="Pitluck S."/>
            <person name="Liolios K."/>
            <person name="Ivanova N."/>
            <person name="Mavromatis K."/>
            <person name="Mikhailova N."/>
            <person name="Pati A."/>
            <person name="Chen A."/>
            <person name="Palaniappan K."/>
            <person name="Land M."/>
            <person name="Hauser L."/>
            <person name="Chang Y.J."/>
            <person name="Jeffries C.D."/>
            <person name="Rohde M."/>
            <person name="Spring S."/>
            <person name="Sikorski J."/>
            <person name="Goker M."/>
            <person name="Woyke T."/>
            <person name="Bristow J."/>
            <person name="Eisen J.A."/>
            <person name="Markowitz V."/>
            <person name="Hugenholtz P."/>
            <person name="Kyrpides N.C."/>
            <person name="Klenk H.P."/>
        </authorList>
    </citation>
    <scope>NUCLEOTIDE SEQUENCE [LARGE SCALE GENOMIC DNA]</scope>
    <source>
        <strain evidence="5">DSM 11571 / OCM 486 / SEBR 4847</strain>
    </source>
</reference>
<evidence type="ECO:0000313" key="5">
    <source>
        <dbReference type="Proteomes" id="UP000006565"/>
    </source>
</evidence>
<protein>
    <submittedName>
        <fullName evidence="4">Polymorphic outer membrane protein</fullName>
    </submittedName>
</protein>
<dbReference type="HOGENOM" id="CLU_331119_0_0_2"/>
<dbReference type="InterPro" id="IPR026453">
    <property type="entry name" value="PGF_pre_PGF"/>
</dbReference>
<keyword evidence="2" id="KW-0812">Transmembrane</keyword>
<dbReference type="KEGG" id="mpi:Mpet_1519"/>
<sequence precursor="true">MIPDRGERTIALILFISVFVLAVPVAGETITIDNSSSIASALLCVGDSGTLILQPGIYFENSITLTNNTTITANISAGGSAADTIIDAVMGGRIFDTGAYSISVDSLSLRNGYADIGGAIYTTTGEVSINSSEFTNCSASQHGGAIDSNDIVTVNSSAFTDCSAANDGGAIYSYGSETAVHADNSTFTRCSGRNGGAIFSGLDDNPEIITSSTFINCTATNKGGAVYTNTGGGTTFESSTFTDCTAGSGRGGAIFSGGNSLLTIASSGFTNCTAGQGGAILSNSLNLTTITSSTFTNCSATNGGTIQTGEAVTLTISVSTFTGCSATGNGSAVNSDGAGTVTVTSSVFSDCSAGLHGGVIFSANDTITVDSSVFTGCSATNGGAIYSYLNTVTVNASTFTGCSADRGGAIFSANDNVTVNSSTLTDCTASLYGGAIGARLGSMHFSRIYNCSSGDPAVHSSESFNATNNWWGTNSDPSGFTSGPVTYTPWLVLGATADPVTIMTSETSVIRANLTHDVNGTDTSGSGFVPDGIPVKFDLVTGSASLSVTEGNITSGVNETVFTPATSIISTVNVTVDDQNVSVQILITPEASFYATPVSGTVPLTVSFTDTSTGSPTCWNWSFGDGEWSNTTNPGLKNVTHTYLSTGTYTVNLTVSNALGNDTESLAGYITVNTASSSVGTTSSGGGSNTNTGTGFTTDLEAGSSTSFDMDKGAVYMVTVTAGNDIQKLMITVQRSTSVPSSVGYTGTNVYEYEDAKLYYADASDVSGVTYYFKVEKNWLATSGYSYDDIVMMYYNEESGEWEKLATTFAGEDNTYYYYSADARSFSWLAITIFKGATIVPEGSEPASSHSNAYITQTDATTGTSSSSNVTAKSTVTSGNTTAQEEPRSWSSFAVPILLVLMLIIFIIIGLATRRKKDEYPEEWYEGRK</sequence>
<dbReference type="PANTHER" id="PTHR11319">
    <property type="entry name" value="G PROTEIN-COUPLED RECEPTOR-RELATED"/>
    <property type="match status" value="1"/>
</dbReference>
<dbReference type="InterPro" id="IPR013783">
    <property type="entry name" value="Ig-like_fold"/>
</dbReference>
<dbReference type="CDD" id="cd00146">
    <property type="entry name" value="PKD"/>
    <property type="match status" value="1"/>
</dbReference>
<dbReference type="PANTHER" id="PTHR11319:SF35">
    <property type="entry name" value="OUTER MEMBRANE PROTEIN PMPC-RELATED"/>
    <property type="match status" value="1"/>
</dbReference>
<feature type="region of interest" description="Disordered" evidence="1">
    <location>
        <begin position="859"/>
        <end position="883"/>
    </location>
</feature>
<organism evidence="4 5">
    <name type="scientific">Methanolacinia petrolearia (strain DSM 11571 / OCM 486 / SEBR 4847)</name>
    <name type="common">Methanoplanus petrolearius</name>
    <dbReference type="NCBI Taxonomy" id="679926"/>
    <lineage>
        <taxon>Archaea</taxon>
        <taxon>Methanobacteriati</taxon>
        <taxon>Methanobacteriota</taxon>
        <taxon>Stenosarchaea group</taxon>
        <taxon>Methanomicrobia</taxon>
        <taxon>Methanomicrobiales</taxon>
        <taxon>Methanomicrobiaceae</taxon>
        <taxon>Methanolacinia</taxon>
    </lineage>
</organism>
<dbReference type="InterPro" id="IPR000601">
    <property type="entry name" value="PKD_dom"/>
</dbReference>
<dbReference type="SUPFAM" id="SSF51126">
    <property type="entry name" value="Pectin lyase-like"/>
    <property type="match status" value="2"/>
</dbReference>
<dbReference type="OrthoDB" id="125336at2157"/>
<dbReference type="PROSITE" id="PS50093">
    <property type="entry name" value="PKD"/>
    <property type="match status" value="1"/>
</dbReference>
<keyword evidence="2" id="KW-1133">Transmembrane helix</keyword>
<gene>
    <name evidence="4" type="ordered locus">Mpet_1519</name>
</gene>
<feature type="transmembrane region" description="Helical" evidence="2">
    <location>
        <begin position="890"/>
        <end position="912"/>
    </location>
</feature>
<dbReference type="RefSeq" id="WP_013329453.1">
    <property type="nucleotide sequence ID" value="NC_014507.1"/>
</dbReference>
<evidence type="ECO:0000259" key="3">
    <source>
        <dbReference type="PROSITE" id="PS50093"/>
    </source>
</evidence>
<keyword evidence="2" id="KW-0472">Membrane</keyword>
<dbReference type="eggNOG" id="arCOG02516">
    <property type="taxonomic scope" value="Archaea"/>
</dbReference>
<dbReference type="eggNOG" id="arCOG02555">
    <property type="taxonomic scope" value="Archaea"/>
</dbReference>
<dbReference type="EMBL" id="CP002117">
    <property type="protein sequence ID" value="ADN36276.1"/>
    <property type="molecule type" value="Genomic_DNA"/>
</dbReference>
<dbReference type="NCBIfam" id="TIGR04213">
    <property type="entry name" value="PGF_pre_PGF"/>
    <property type="match status" value="1"/>
</dbReference>
<dbReference type="AlphaFoldDB" id="E1RG41"/>
<dbReference type="Gene3D" id="2.60.40.10">
    <property type="entry name" value="Immunoglobulins"/>
    <property type="match status" value="1"/>
</dbReference>
<evidence type="ECO:0000313" key="4">
    <source>
        <dbReference type="EMBL" id="ADN36276.1"/>
    </source>
</evidence>
<evidence type="ECO:0000256" key="2">
    <source>
        <dbReference type="SAM" id="Phobius"/>
    </source>
</evidence>
<dbReference type="GeneID" id="9743989"/>
<dbReference type="SUPFAM" id="SSF49299">
    <property type="entry name" value="PKD domain"/>
    <property type="match status" value="1"/>
</dbReference>
<accession>E1RG41</accession>
<dbReference type="SMART" id="SM00089">
    <property type="entry name" value="PKD"/>
    <property type="match status" value="1"/>
</dbReference>
<dbReference type="FunFam" id="2.60.40.10:FF:000270">
    <property type="entry name" value="Cell surface protein"/>
    <property type="match status" value="1"/>
</dbReference>
<dbReference type="Pfam" id="PF18911">
    <property type="entry name" value="PKD_4"/>
    <property type="match status" value="1"/>
</dbReference>
<dbReference type="eggNOG" id="arCOG03504">
    <property type="taxonomic scope" value="Archaea"/>
</dbReference>
<dbReference type="InterPro" id="IPR011050">
    <property type="entry name" value="Pectin_lyase_fold/virulence"/>
</dbReference>
<proteinExistence type="predicted"/>
<keyword evidence="5" id="KW-1185">Reference proteome</keyword>
<dbReference type="InterPro" id="IPR035986">
    <property type="entry name" value="PKD_dom_sf"/>
</dbReference>
<evidence type="ECO:0000256" key="1">
    <source>
        <dbReference type="SAM" id="MobiDB-lite"/>
    </source>
</evidence>
<dbReference type="Proteomes" id="UP000006565">
    <property type="component" value="Chromosome"/>
</dbReference>
<dbReference type="InterPro" id="IPR022409">
    <property type="entry name" value="PKD/Chitinase_dom"/>
</dbReference>
<feature type="domain" description="PKD" evidence="3">
    <location>
        <begin position="589"/>
        <end position="677"/>
    </location>
</feature>
<name>E1RG41_METP4</name>